<proteinExistence type="predicted"/>
<reference evidence="2 3" key="1">
    <citation type="submission" date="2022-11" db="EMBL/GenBank/DDBJ databases">
        <title>Nonomuraea corallina sp. nov., a new species of the genus Nonomuraea isolated from sea side sediment in Thai sea.</title>
        <authorList>
            <person name="Ngamcharungchit C."/>
            <person name="Matsumoto A."/>
            <person name="Suriyachadkun C."/>
            <person name="Panbangred W."/>
            <person name="Inahashi Y."/>
            <person name="Intra B."/>
        </authorList>
    </citation>
    <scope>NUCLEOTIDE SEQUENCE [LARGE SCALE GENOMIC DNA]</scope>
    <source>
        <strain evidence="2 3">DSM 43553</strain>
    </source>
</reference>
<feature type="compositionally biased region" description="Pro residues" evidence="1">
    <location>
        <begin position="239"/>
        <end position="249"/>
    </location>
</feature>
<sequence length="430" mass="46456">MPEQTWAPVVFGRTAGADVWWRVRPPGADRQWLENAIHTVIAGGRRLEGRPRFLITVRPGARLVGVACRAIELSRSMHTDGSREMYCFVGWFSAADSGGPELPDLYDHYPAWAGAVYERHMEPVWNAPVSAVRRPDPGRPGPPPWPVAPPPPVDPHLVLPPVIHVNDWDIVWNHALASPAPASVMLGWSAAGRPGAGVTHLGVLDRGVPRLDRSGPLEPSKRVGPVDPHPLEHPERRPPPPVAGTPGPPRKNGSSPILLGGAAVFVLLVVGVAVSSRAPLEASAPEPATRSTVPAAPKRPQTGRRIVNQPLTLKDQAGKRLVPGFETGKGPWVSYRRGTGVSLEFAPKTPILTGTARTLPGCRKADMYPHPAPHVATGLHEVTCLMIGEKGRLIGIRVTEQGERTARMTAYVWRSAQEPDEEMARHGGRF</sequence>
<keyword evidence="3" id="KW-1185">Reference proteome</keyword>
<dbReference type="RefSeq" id="WP_271277697.1">
    <property type="nucleotide sequence ID" value="NZ_BAABFD010000028.1"/>
</dbReference>
<gene>
    <name evidence="2" type="ORF">OUY24_22520</name>
</gene>
<accession>A0ABT4T1M3</accession>
<name>A0ABT4T1M3_9ACTN</name>
<feature type="compositionally biased region" description="Basic and acidic residues" evidence="1">
    <location>
        <begin position="207"/>
        <end position="221"/>
    </location>
</feature>
<organism evidence="2 3">
    <name type="scientific">Nonomuraea ferruginea</name>
    <dbReference type="NCBI Taxonomy" id="46174"/>
    <lineage>
        <taxon>Bacteria</taxon>
        <taxon>Bacillati</taxon>
        <taxon>Actinomycetota</taxon>
        <taxon>Actinomycetes</taxon>
        <taxon>Streptosporangiales</taxon>
        <taxon>Streptosporangiaceae</taxon>
        <taxon>Nonomuraea</taxon>
    </lineage>
</organism>
<feature type="region of interest" description="Disordered" evidence="1">
    <location>
        <begin position="279"/>
        <end position="301"/>
    </location>
</feature>
<dbReference type="EMBL" id="JAPNUD010000066">
    <property type="protein sequence ID" value="MDA0643411.1"/>
    <property type="molecule type" value="Genomic_DNA"/>
</dbReference>
<dbReference type="Proteomes" id="UP001212498">
    <property type="component" value="Unassembled WGS sequence"/>
</dbReference>
<feature type="compositionally biased region" description="Basic and acidic residues" evidence="1">
    <location>
        <begin position="229"/>
        <end position="238"/>
    </location>
</feature>
<comment type="caution">
    <text evidence="2">The sequence shown here is derived from an EMBL/GenBank/DDBJ whole genome shotgun (WGS) entry which is preliminary data.</text>
</comment>
<evidence type="ECO:0000313" key="3">
    <source>
        <dbReference type="Proteomes" id="UP001212498"/>
    </source>
</evidence>
<feature type="region of interest" description="Disordered" evidence="1">
    <location>
        <begin position="207"/>
        <end position="255"/>
    </location>
</feature>
<evidence type="ECO:0000256" key="1">
    <source>
        <dbReference type="SAM" id="MobiDB-lite"/>
    </source>
</evidence>
<evidence type="ECO:0000313" key="2">
    <source>
        <dbReference type="EMBL" id="MDA0643411.1"/>
    </source>
</evidence>
<protein>
    <submittedName>
        <fullName evidence="2">Uncharacterized protein</fullName>
    </submittedName>
</protein>